<dbReference type="EMBL" id="JADBGQ010000007">
    <property type="protein sequence ID" value="KAG5388575.1"/>
    <property type="molecule type" value="Genomic_DNA"/>
</dbReference>
<gene>
    <name evidence="2" type="primary">A08g503890.1_BraROA</name>
    <name evidence="2" type="ORF">IGI04_030116</name>
</gene>
<reference evidence="2 3" key="1">
    <citation type="submission" date="2021-03" db="EMBL/GenBank/DDBJ databases">
        <authorList>
            <person name="King G.J."/>
            <person name="Bancroft I."/>
            <person name="Baten A."/>
            <person name="Bloomfield J."/>
            <person name="Borpatragohain P."/>
            <person name="He Z."/>
            <person name="Irish N."/>
            <person name="Irwin J."/>
            <person name="Liu K."/>
            <person name="Mauleon R.P."/>
            <person name="Moore J."/>
            <person name="Morris R."/>
            <person name="Ostergaard L."/>
            <person name="Wang B."/>
            <person name="Wells R."/>
        </authorList>
    </citation>
    <scope>NUCLEOTIDE SEQUENCE [LARGE SCALE GENOMIC DNA]</scope>
    <source>
        <strain evidence="2">R-o-18</strain>
        <tissue evidence="2">Leaf</tissue>
    </source>
</reference>
<keyword evidence="3" id="KW-1185">Reference proteome</keyword>
<dbReference type="SUPFAM" id="SSF101148">
    <property type="entry name" value="Plant invertase/pectin methylesterase inhibitor"/>
    <property type="match status" value="1"/>
</dbReference>
<dbReference type="Gene3D" id="1.20.140.40">
    <property type="entry name" value="Invertase/pectin methylesterase inhibitor family protein"/>
    <property type="match status" value="1"/>
</dbReference>
<name>A0ABQ7LPR8_BRACM</name>
<dbReference type="InterPro" id="IPR006501">
    <property type="entry name" value="Pectinesterase_inhib_dom"/>
</dbReference>
<dbReference type="SMART" id="SM00856">
    <property type="entry name" value="PMEI"/>
    <property type="match status" value="1"/>
</dbReference>
<dbReference type="Proteomes" id="UP000823674">
    <property type="component" value="Chromosome A08"/>
</dbReference>
<organism evidence="2 3">
    <name type="scientific">Brassica rapa subsp. trilocularis</name>
    <dbReference type="NCBI Taxonomy" id="1813537"/>
    <lineage>
        <taxon>Eukaryota</taxon>
        <taxon>Viridiplantae</taxon>
        <taxon>Streptophyta</taxon>
        <taxon>Embryophyta</taxon>
        <taxon>Tracheophyta</taxon>
        <taxon>Spermatophyta</taxon>
        <taxon>Magnoliopsida</taxon>
        <taxon>eudicotyledons</taxon>
        <taxon>Gunneridae</taxon>
        <taxon>Pentapetalae</taxon>
        <taxon>rosids</taxon>
        <taxon>malvids</taxon>
        <taxon>Brassicales</taxon>
        <taxon>Brassicaceae</taxon>
        <taxon>Brassiceae</taxon>
        <taxon>Brassica</taxon>
    </lineage>
</organism>
<sequence length="208" mass="23242">MYRRAMTRLTCETVQATLSKSSHNRHNTWQQPPPPPIAQIRQACNATRFPDHCFSSLSKPGLVPQDPKPVQIIHSDISLSFETLNSGQSQIKSILDSSAGNKNRTNIHRTESSDVAVTSGAIKDARAWMSAALAYQYDCWSECLKLIPHSKFSFAKIWLPVLGRYEETLLGKLQKISKYAELERSLAETGLARTIFELAISQPALDMP</sequence>
<comment type="caution">
    <text evidence="2">The sequence shown here is derived from an EMBL/GenBank/DDBJ whole genome shotgun (WGS) entry which is preliminary data.</text>
</comment>
<accession>A0ABQ7LPR8</accession>
<evidence type="ECO:0000313" key="3">
    <source>
        <dbReference type="Proteomes" id="UP000823674"/>
    </source>
</evidence>
<proteinExistence type="predicted"/>
<dbReference type="Pfam" id="PF04043">
    <property type="entry name" value="PMEI"/>
    <property type="match status" value="1"/>
</dbReference>
<dbReference type="InterPro" id="IPR035513">
    <property type="entry name" value="Invertase/methylesterase_inhib"/>
</dbReference>
<evidence type="ECO:0000259" key="1">
    <source>
        <dbReference type="SMART" id="SM00856"/>
    </source>
</evidence>
<evidence type="ECO:0000313" key="2">
    <source>
        <dbReference type="EMBL" id="KAG5388575.1"/>
    </source>
</evidence>
<protein>
    <recommendedName>
        <fullName evidence="1">Pectinesterase inhibitor domain-containing protein</fullName>
    </recommendedName>
</protein>
<feature type="domain" description="Pectinesterase inhibitor" evidence="1">
    <location>
        <begin position="35"/>
        <end position="161"/>
    </location>
</feature>